<dbReference type="HOGENOM" id="CLU_002748_0_0_1"/>
<dbReference type="EMBL" id="HG970335">
    <property type="status" value="NOT_ANNOTATED_CDS"/>
    <property type="molecule type" value="Genomic_DNA"/>
</dbReference>
<protein>
    <recommendedName>
        <fullName evidence="3">Rho-GAP domain-containing protein</fullName>
    </recommendedName>
</protein>
<dbReference type="KEGG" id="fgr:FGSG_08999"/>
<reference evidence="4" key="3">
    <citation type="submission" date="2017-01" db="UniProtKB">
        <authorList>
            <consortium name="EnsemblFungi"/>
        </authorList>
    </citation>
    <scope>IDENTIFICATION</scope>
    <source>
        <strain evidence="4">PH-1 / ATCC MYA-4620 / FGSC 9075 / NRRL 31084</strain>
    </source>
</reference>
<reference evidence="4" key="1">
    <citation type="journal article" date="2007" name="Science">
        <title>The Fusarium graminearum genome reveals a link between localized polymorphism and pathogen specialization.</title>
        <authorList>
            <person name="Cuomo C.A."/>
            <person name="Gueldener U."/>
            <person name="Xu J.-R."/>
            <person name="Trail F."/>
            <person name="Turgeon B.G."/>
            <person name="Di Pietro A."/>
            <person name="Walton J.D."/>
            <person name="Ma L.-J."/>
            <person name="Baker S.E."/>
            <person name="Rep M."/>
            <person name="Adam G."/>
            <person name="Antoniw J."/>
            <person name="Baldwin T."/>
            <person name="Calvo S.E."/>
            <person name="Chang Y.-L."/>
            <person name="DeCaprio D."/>
            <person name="Gale L.R."/>
            <person name="Gnerre S."/>
            <person name="Goswami R.S."/>
            <person name="Hammond-Kosack K."/>
            <person name="Harris L.J."/>
            <person name="Hilburn K."/>
            <person name="Kennell J.C."/>
            <person name="Kroken S."/>
            <person name="Magnuson J.K."/>
            <person name="Mannhaupt G."/>
            <person name="Mauceli E.W."/>
            <person name="Mewes H.-W."/>
            <person name="Mitterbauer R."/>
            <person name="Muehlbauer G."/>
            <person name="Muensterkoetter M."/>
            <person name="Nelson D."/>
            <person name="O'Donnell K."/>
            <person name="Ouellet T."/>
            <person name="Qi W."/>
            <person name="Quesneville H."/>
            <person name="Roncero M.I.G."/>
            <person name="Seong K.-Y."/>
            <person name="Tetko I.V."/>
            <person name="Urban M."/>
            <person name="Waalwijk C."/>
            <person name="Ward T.J."/>
            <person name="Yao J."/>
            <person name="Birren B.W."/>
            <person name="Kistler H.C."/>
        </authorList>
    </citation>
    <scope>NUCLEOTIDE SEQUENCE [LARGE SCALE GENOMIC DNA]</scope>
    <source>
        <strain evidence="4">PH-1 / ATCC MYA-4620 / FGSC 9075 / NRRL 31084</strain>
    </source>
</reference>
<evidence type="ECO:0000259" key="3">
    <source>
        <dbReference type="PROSITE" id="PS50238"/>
    </source>
</evidence>
<feature type="compositionally biased region" description="Low complexity" evidence="2">
    <location>
        <begin position="576"/>
        <end position="587"/>
    </location>
</feature>
<dbReference type="RefSeq" id="XP_011328803.1">
    <property type="nucleotide sequence ID" value="XM_011330501.1"/>
</dbReference>
<dbReference type="Gene3D" id="1.10.555.10">
    <property type="entry name" value="Rho GTPase activation protein"/>
    <property type="match status" value="1"/>
</dbReference>
<dbReference type="GO" id="GO:0007165">
    <property type="term" value="P:signal transduction"/>
    <property type="evidence" value="ECO:0007669"/>
    <property type="project" value="InterPro"/>
</dbReference>
<feature type="region of interest" description="Disordered" evidence="2">
    <location>
        <begin position="480"/>
        <end position="519"/>
    </location>
</feature>
<feature type="region of interest" description="Disordered" evidence="2">
    <location>
        <begin position="642"/>
        <end position="666"/>
    </location>
</feature>
<feature type="domain" description="Rho-GAP" evidence="3">
    <location>
        <begin position="156"/>
        <end position="433"/>
    </location>
</feature>
<evidence type="ECO:0000313" key="4">
    <source>
        <dbReference type="EnsemblFungi" id="CEF84610"/>
    </source>
</evidence>
<dbReference type="SMART" id="SM00324">
    <property type="entry name" value="RhoGAP"/>
    <property type="match status" value="1"/>
</dbReference>
<dbReference type="InterPro" id="IPR000198">
    <property type="entry name" value="RhoGAP_dom"/>
</dbReference>
<dbReference type="CDD" id="cd00159">
    <property type="entry name" value="RhoGAP"/>
    <property type="match status" value="1"/>
</dbReference>
<keyword evidence="1" id="KW-0175">Coiled coil</keyword>
<accession>A0A098DRW7</accession>
<name>I1RXD3_GIBZE</name>
<feature type="region of interest" description="Disordered" evidence="2">
    <location>
        <begin position="568"/>
        <end position="630"/>
    </location>
</feature>
<dbReference type="OrthoDB" id="9994905at2759"/>
<evidence type="ECO:0000256" key="2">
    <source>
        <dbReference type="SAM" id="MobiDB-lite"/>
    </source>
</evidence>
<evidence type="ECO:0000256" key="1">
    <source>
        <dbReference type="SAM" id="Coils"/>
    </source>
</evidence>
<dbReference type="SUPFAM" id="SSF48350">
    <property type="entry name" value="GTPase activation domain, GAP"/>
    <property type="match status" value="1"/>
</dbReference>
<feature type="compositionally biased region" description="Low complexity" evidence="2">
    <location>
        <begin position="947"/>
        <end position="958"/>
    </location>
</feature>
<accession>I1RXD3</accession>
<feature type="region of interest" description="Disordered" evidence="2">
    <location>
        <begin position="913"/>
        <end position="959"/>
    </location>
</feature>
<dbReference type="PROSITE" id="PS50238">
    <property type="entry name" value="RHOGAP"/>
    <property type="match status" value="1"/>
</dbReference>
<proteinExistence type="predicted"/>
<feature type="compositionally biased region" description="Polar residues" evidence="2">
    <location>
        <begin position="759"/>
        <end position="769"/>
    </location>
</feature>
<feature type="region of interest" description="Disordered" evidence="2">
    <location>
        <begin position="718"/>
        <end position="853"/>
    </location>
</feature>
<feature type="coiled-coil region" evidence="1">
    <location>
        <begin position="1087"/>
        <end position="1143"/>
    </location>
</feature>
<feature type="region of interest" description="Disordered" evidence="2">
    <location>
        <begin position="862"/>
        <end position="881"/>
    </location>
</feature>
<sequence>MDNFYHPASLGHYSAPVNIPQHRLAPSRSNLSLQATIRHTADQGPVHTSKTWTNSSGDHNILNDTDELDDRANFVQEYNRLAKKNGVRILVIDDFDFRGKGFNSPRKQGWLYRILRSSSNQNGPDTLPPTQGPRHKRSVSDLAHNLVHRRETPKMIDLQSMIRISGKSMFYLPVEHAPSALILPTCLRATAHHIAQHVTTRGIFRIPGSIRVVNMLFDYYCSTEYGQVDVTSTTVRCANLPMHVQASVHDVASTFKRLLSVIPGGILGSLSLFDAFVAIHSQLQGDPEFPRTKHTKVRARLIALAIATVESQFRRELICAVFGLLSLIGRVAEITPREDEEGRPLPTGDLMGYNALGIVFGPLLLGDLLGLYSMKLATPKAGLLVLPLRSPRSRQDRRIRKTLDELQGPPTMDKILVANSITEMLIVNWRDVVRQMKSLGMNQHHEPRTVSPRGDTQENNFIIKKPQGWDREWRDQVGDEITRETSPEPPTPTLGISKHRSRNRGSSASRKLGIRPSVGCLSPTVEESILDEEGPQDAQNYKRHSVAFGSYSQQTTPRDELQDFQNEMRYSRDSHSPSVGPGKGSKSCIAPTPTSAMKSRRGIHCNSPRLSEEDVPPRTSSKQSTPLHRASANAQDVLGVTATGDPTSIERKGAIRKKHPEKGNRRHSIAVDWPESAVRSSDISTDKPEQAIQFEFLSEKEALEAAIKAHFDELRELDSSEQNRHASLDAGGNQNLPKSNLGLKTDIQQNPLDRPDGNNEYTISWGGQKTTHNNSSANSASTTPRQFYAPMQQVPSGASGESQRNSRVQQSMEPTEQSNTPHHQTPETSARRYSSRVASMPVGTPRTESLYDESTPWFSLPKRNQRLSKRPSISPTENQRGVRALAAKFEGGKPTERSPTPQNSANKTQALISQFSQEPSTRGVRSRSVSVSARRSIPHDPKNQNVSPSRNSSAAPNAIGDAISGQDLRVSIGEEAAIKAIELQQADKERKASTSFHGQPDALTLRQTIPRRKPVPAENGIEASLKNPGSLGTMMPYPEQPPIAQHLNFVRPSSIMDAQGPDALAVPYNTATPIQRPGSTTTLHTQIRNLQRRLDLKTEEAFQLRRQLEVQEDADISTLSQQLREAKREAQMWKERAESAERRIKVFERFIARLKGIQVAGETADGKVTAGKMIAGSECLQNAEQGNTAFLENANGYESDSSGAEDARVVSARMQSCLDGLTDAPGDFSQTHTRERDISPGDAEIWMAAQNLLDNEGQVQIDGGGSAK</sequence>
<feature type="compositionally biased region" description="Basic and acidic residues" evidence="2">
    <location>
        <begin position="718"/>
        <end position="727"/>
    </location>
</feature>
<dbReference type="AlphaFoldDB" id="I1RXD3"/>
<dbReference type="EnsemblFungi" id="CEF84610">
    <property type="protein sequence ID" value="CEF84610"/>
    <property type="gene ID" value="FGRRES_08999"/>
</dbReference>
<feature type="compositionally biased region" description="Polar residues" evidence="2">
    <location>
        <begin position="793"/>
        <end position="832"/>
    </location>
</feature>
<organism evidence="4">
    <name type="scientific">Gibberella zeae (strain ATCC MYA-4620 / CBS 123657 / FGSC 9075 / NRRL 31084 / PH-1)</name>
    <name type="common">Wheat head blight fungus</name>
    <name type="synonym">Fusarium graminearum</name>
    <dbReference type="NCBI Taxonomy" id="229533"/>
    <lineage>
        <taxon>Eukaryota</taxon>
        <taxon>Fungi</taxon>
        <taxon>Dikarya</taxon>
        <taxon>Ascomycota</taxon>
        <taxon>Pezizomycotina</taxon>
        <taxon>Sordariomycetes</taxon>
        <taxon>Hypocreomycetidae</taxon>
        <taxon>Hypocreales</taxon>
        <taxon>Nectriaceae</taxon>
        <taxon>Fusarium</taxon>
    </lineage>
</organism>
<feature type="compositionally biased region" description="Basic residues" evidence="2">
    <location>
        <begin position="654"/>
        <end position="666"/>
    </location>
</feature>
<feature type="compositionally biased region" description="Low complexity" evidence="2">
    <location>
        <begin position="922"/>
        <end position="935"/>
    </location>
</feature>
<dbReference type="InterPro" id="IPR008936">
    <property type="entry name" value="Rho_GTPase_activation_prot"/>
</dbReference>
<dbReference type="Pfam" id="PF00620">
    <property type="entry name" value="RhoGAP"/>
    <property type="match status" value="1"/>
</dbReference>
<gene>
    <name evidence="4" type="primary">FG08999.1</name>
</gene>
<feature type="compositionally biased region" description="Low complexity" evidence="2">
    <location>
        <begin position="770"/>
        <end position="783"/>
    </location>
</feature>
<reference evidence="4" key="2">
    <citation type="journal article" date="2010" name="Nature">
        <title>Comparative genomics reveals mobile pathogenicity chromosomes in Fusarium.</title>
        <authorList>
            <person name="Ma L.J."/>
            <person name="van der Does H.C."/>
            <person name="Borkovich K.A."/>
            <person name="Coleman J.J."/>
            <person name="Daboussi M.J."/>
            <person name="Di Pietro A."/>
            <person name="Dufresne M."/>
            <person name="Freitag M."/>
            <person name="Grabherr M."/>
            <person name="Henrissat B."/>
            <person name="Houterman P.M."/>
            <person name="Kang S."/>
            <person name="Shim W.B."/>
            <person name="Woloshuk C."/>
            <person name="Xie X."/>
            <person name="Xu J.R."/>
            <person name="Antoniw J."/>
            <person name="Baker S.E."/>
            <person name="Bluhm B.H."/>
            <person name="Breakspear A."/>
            <person name="Brown D.W."/>
            <person name="Butchko R.A."/>
            <person name="Chapman S."/>
            <person name="Coulson R."/>
            <person name="Coutinho P.M."/>
            <person name="Danchin E.G."/>
            <person name="Diener A."/>
            <person name="Gale L.R."/>
            <person name="Gardiner D.M."/>
            <person name="Goff S."/>
            <person name="Hammond-Kosack K.E."/>
            <person name="Hilburn K."/>
            <person name="Hua-Van A."/>
            <person name="Jonkers W."/>
            <person name="Kazan K."/>
            <person name="Kodira C.D."/>
            <person name="Koehrsen M."/>
            <person name="Kumar L."/>
            <person name="Lee Y.H."/>
            <person name="Li L."/>
            <person name="Manners J.M."/>
            <person name="Miranda-Saavedra D."/>
            <person name="Mukherjee M."/>
            <person name="Park G."/>
            <person name="Park J."/>
            <person name="Park S.Y."/>
            <person name="Proctor R.H."/>
            <person name="Regev A."/>
            <person name="Ruiz-Roldan M.C."/>
            <person name="Sain D."/>
            <person name="Sakthikumar S."/>
            <person name="Sykes S."/>
            <person name="Schwartz D.C."/>
            <person name="Turgeon B.G."/>
            <person name="Wapinski I."/>
            <person name="Yoder O."/>
            <person name="Young S."/>
            <person name="Zeng Q."/>
            <person name="Zhou S."/>
            <person name="Galagan J."/>
            <person name="Cuomo C.A."/>
            <person name="Kistler H.C."/>
            <person name="Rep M."/>
        </authorList>
    </citation>
    <scope>GENOME REANNOTATION</scope>
    <source>
        <strain evidence="4">PH-1 / ATCC MYA-4620 / FGSC 9075 / NRRL 31084</strain>
    </source>
</reference>